<name>A0A450V7P8_9GAMM</name>
<dbReference type="AlphaFoldDB" id="A0A450V7P8"/>
<reference evidence="1" key="1">
    <citation type="submission" date="2019-02" db="EMBL/GenBank/DDBJ databases">
        <authorList>
            <person name="Gruber-Vodicka R. H."/>
            <person name="Seah K. B. B."/>
        </authorList>
    </citation>
    <scope>NUCLEOTIDE SEQUENCE</scope>
    <source>
        <strain evidence="1">BECK_M6</strain>
    </source>
</reference>
<proteinExistence type="predicted"/>
<dbReference type="EMBL" id="CAADFH010000126">
    <property type="protein sequence ID" value="VFK00800.1"/>
    <property type="molecule type" value="Genomic_DNA"/>
</dbReference>
<accession>A0A450V7P8</accession>
<protein>
    <submittedName>
        <fullName evidence="1">Uncharacterized protein</fullName>
    </submittedName>
</protein>
<evidence type="ECO:0000313" key="1">
    <source>
        <dbReference type="EMBL" id="VFK00800.1"/>
    </source>
</evidence>
<organism evidence="1">
    <name type="scientific">Candidatus Kentrum sp. LFY</name>
    <dbReference type="NCBI Taxonomy" id="2126342"/>
    <lineage>
        <taxon>Bacteria</taxon>
        <taxon>Pseudomonadati</taxon>
        <taxon>Pseudomonadota</taxon>
        <taxon>Gammaproteobacteria</taxon>
        <taxon>Candidatus Kentrum</taxon>
    </lineage>
</organism>
<gene>
    <name evidence="1" type="ORF">BECKLFY1418A_GA0070994_11264</name>
</gene>
<sequence length="78" mass="8996">MNKANEMNDDLRKEYDLKHLQVRRLGPERRSFRGSQGVDVHLEPDVGRVFDNSQAVNEALRFLIRITKENASSLPETS</sequence>